<comment type="function">
    <text evidence="7">Catalyzes the NADPH-dependent reduction of L-glutamate 5-phosphate into L-glutamate 5-semialdehyde and phosphate. The product spontaneously undergoes cyclization to form 1-pyrroline-5-carboxylate.</text>
</comment>
<evidence type="ECO:0000256" key="1">
    <source>
        <dbReference type="ARBA" id="ARBA00004985"/>
    </source>
</evidence>
<dbReference type="Proteomes" id="UP001460202">
    <property type="component" value="Unassembled WGS sequence"/>
</dbReference>
<dbReference type="NCBIfam" id="NF001221">
    <property type="entry name" value="PRK00197.1"/>
    <property type="match status" value="1"/>
</dbReference>
<evidence type="ECO:0000256" key="7">
    <source>
        <dbReference type="HAMAP-Rule" id="MF_00412"/>
    </source>
</evidence>
<dbReference type="EC" id="1.2.1.41" evidence="7"/>
<keyword evidence="2 7" id="KW-0028">Amino-acid biosynthesis</keyword>
<dbReference type="GO" id="GO:0004350">
    <property type="term" value="F:glutamate-5-semialdehyde dehydrogenase activity"/>
    <property type="evidence" value="ECO:0007669"/>
    <property type="project" value="UniProtKB-EC"/>
</dbReference>
<name>A0ABV1GYR7_9BACT</name>
<dbReference type="RefSeq" id="WP_349094404.1">
    <property type="nucleotide sequence ID" value="NZ_JBBMFL010000014.1"/>
</dbReference>
<dbReference type="InterPro" id="IPR016163">
    <property type="entry name" value="Ald_DH_C"/>
</dbReference>
<dbReference type="InterPro" id="IPR012134">
    <property type="entry name" value="Glu-5-SA_DH"/>
</dbReference>
<evidence type="ECO:0000256" key="4">
    <source>
        <dbReference type="ARBA" id="ARBA00022857"/>
    </source>
</evidence>
<gene>
    <name evidence="7" type="primary">proA</name>
    <name evidence="9" type="ORF">WMO46_11440</name>
</gene>
<dbReference type="PROSITE" id="PS01223">
    <property type="entry name" value="PROA"/>
    <property type="match status" value="1"/>
</dbReference>
<dbReference type="Gene3D" id="3.40.309.10">
    <property type="entry name" value="Aldehyde Dehydrogenase, Chain A, domain 2"/>
    <property type="match status" value="1"/>
</dbReference>
<dbReference type="HAMAP" id="MF_00412">
    <property type="entry name" value="ProA"/>
    <property type="match status" value="1"/>
</dbReference>
<dbReference type="InterPro" id="IPR015590">
    <property type="entry name" value="Aldehyde_DH_dom"/>
</dbReference>
<dbReference type="Gene3D" id="3.40.605.10">
    <property type="entry name" value="Aldehyde Dehydrogenase, Chain A, domain 1"/>
    <property type="match status" value="1"/>
</dbReference>
<evidence type="ECO:0000313" key="9">
    <source>
        <dbReference type="EMBL" id="MEQ2545555.1"/>
    </source>
</evidence>
<keyword evidence="5 7" id="KW-0560">Oxidoreductase</keyword>
<comment type="catalytic activity">
    <reaction evidence="6 7">
        <text>L-glutamate 5-semialdehyde + phosphate + NADP(+) = L-glutamyl 5-phosphate + NADPH + H(+)</text>
        <dbReference type="Rhea" id="RHEA:19541"/>
        <dbReference type="ChEBI" id="CHEBI:15378"/>
        <dbReference type="ChEBI" id="CHEBI:43474"/>
        <dbReference type="ChEBI" id="CHEBI:57783"/>
        <dbReference type="ChEBI" id="CHEBI:58066"/>
        <dbReference type="ChEBI" id="CHEBI:58274"/>
        <dbReference type="ChEBI" id="CHEBI:58349"/>
        <dbReference type="EC" id="1.2.1.41"/>
    </reaction>
</comment>
<evidence type="ECO:0000256" key="6">
    <source>
        <dbReference type="ARBA" id="ARBA00049024"/>
    </source>
</evidence>
<evidence type="ECO:0000256" key="3">
    <source>
        <dbReference type="ARBA" id="ARBA00022650"/>
    </source>
</evidence>
<keyword evidence="10" id="KW-1185">Reference proteome</keyword>
<keyword evidence="7" id="KW-0963">Cytoplasm</keyword>
<dbReference type="InterPro" id="IPR016161">
    <property type="entry name" value="Ald_DH/histidinol_DH"/>
</dbReference>
<dbReference type="SUPFAM" id="SSF53720">
    <property type="entry name" value="ALDH-like"/>
    <property type="match status" value="1"/>
</dbReference>
<dbReference type="EMBL" id="JBBMFL010000014">
    <property type="protein sequence ID" value="MEQ2545555.1"/>
    <property type="molecule type" value="Genomic_DNA"/>
</dbReference>
<dbReference type="InterPro" id="IPR016162">
    <property type="entry name" value="Ald_DH_N"/>
</dbReference>
<dbReference type="PANTHER" id="PTHR11063">
    <property type="entry name" value="GLUTAMATE SEMIALDEHYDE DEHYDROGENASE"/>
    <property type="match status" value="1"/>
</dbReference>
<comment type="pathway">
    <text evidence="1 7">Amino-acid biosynthesis; L-proline biosynthesis; L-glutamate 5-semialdehyde from L-glutamate: step 2/2.</text>
</comment>
<keyword evidence="4 7" id="KW-0521">NADP</keyword>
<comment type="subcellular location">
    <subcellularLocation>
        <location evidence="7">Cytoplasm</location>
    </subcellularLocation>
</comment>
<evidence type="ECO:0000256" key="2">
    <source>
        <dbReference type="ARBA" id="ARBA00022605"/>
    </source>
</evidence>
<comment type="caution">
    <text evidence="9">The sequence shown here is derived from an EMBL/GenBank/DDBJ whole genome shotgun (WGS) entry which is preliminary data.</text>
</comment>
<dbReference type="NCBIfam" id="TIGR00407">
    <property type="entry name" value="proA"/>
    <property type="match status" value="1"/>
</dbReference>
<organism evidence="9 10">
    <name type="scientific">Alistipes intestinihominis</name>
    <dbReference type="NCBI Taxonomy" id="3133172"/>
    <lineage>
        <taxon>Bacteria</taxon>
        <taxon>Pseudomonadati</taxon>
        <taxon>Bacteroidota</taxon>
        <taxon>Bacteroidia</taxon>
        <taxon>Bacteroidales</taxon>
        <taxon>Rikenellaceae</taxon>
        <taxon>Alistipes</taxon>
    </lineage>
</organism>
<dbReference type="InterPro" id="IPR020593">
    <property type="entry name" value="G-glutamylP_reductase_CS"/>
</dbReference>
<comment type="similarity">
    <text evidence="7">Belongs to the gamma-glutamyl phosphate reductase family.</text>
</comment>
<accession>A0ABV1GYR7</accession>
<evidence type="ECO:0000259" key="8">
    <source>
        <dbReference type="Pfam" id="PF00171"/>
    </source>
</evidence>
<evidence type="ECO:0000256" key="5">
    <source>
        <dbReference type="ARBA" id="ARBA00023002"/>
    </source>
</evidence>
<proteinExistence type="inferred from homology"/>
<dbReference type="CDD" id="cd07079">
    <property type="entry name" value="ALDH_F18-19_ProA-GPR"/>
    <property type="match status" value="1"/>
</dbReference>
<protein>
    <recommendedName>
        <fullName evidence="7">Gamma-glutamyl phosphate reductase</fullName>
        <shortName evidence="7">GPR</shortName>
        <ecNumber evidence="7">1.2.1.41</ecNumber>
    </recommendedName>
    <alternativeName>
        <fullName evidence="7">Glutamate-5-semialdehyde dehydrogenase</fullName>
    </alternativeName>
    <alternativeName>
        <fullName evidence="7">Glutamyl-gamma-semialdehyde dehydrogenase</fullName>
        <shortName evidence="7">GSA dehydrogenase</shortName>
    </alternativeName>
</protein>
<keyword evidence="3 7" id="KW-0641">Proline biosynthesis</keyword>
<evidence type="ECO:0000313" key="10">
    <source>
        <dbReference type="Proteomes" id="UP001460202"/>
    </source>
</evidence>
<sequence>MDTKYETLFAAARRAGTELGRTDAATLGRAVTTAARLLRTHADSLLEANALDLAAMAADSPLRDRLRLTPERIAGIASDMEAVAGLPAPQGTTIDEWTRPNGLSIRKVRVPFGVVGMICEARPNVTADIFSLCLRTGNACVLKGGSDARRSNEAIAALLHEALRSEGIDPAAFTLLPSDHEAVAALLGAVGYVDVVIPRGGAGLIRFVRENARIPVIETGAGIVHTYFDADGDLAKGRAVICNAKTRRVSVCNALDCLVVHRSRLGELAELCDPMAAARVTIYADAEAYAALAGRYPASLLRPAEEKHFGTEFLDYKLAVKTVGSLDEALAHIERYSSRHSEAIVTENAETARLFTQRTDAACVYVNVSTAFTDGGQFGFGAEVGISTQKLHARGPMGLPELTTYKYVVSGDGQTRDS</sequence>
<dbReference type="PANTHER" id="PTHR11063:SF8">
    <property type="entry name" value="DELTA-1-PYRROLINE-5-CARBOXYLATE SYNTHASE"/>
    <property type="match status" value="1"/>
</dbReference>
<dbReference type="PIRSF" id="PIRSF000151">
    <property type="entry name" value="GPR"/>
    <property type="match status" value="1"/>
</dbReference>
<dbReference type="Pfam" id="PF00171">
    <property type="entry name" value="Aldedh"/>
    <property type="match status" value="1"/>
</dbReference>
<reference evidence="9 10" key="1">
    <citation type="submission" date="2024-03" db="EMBL/GenBank/DDBJ databases">
        <title>Human intestinal bacterial collection.</title>
        <authorList>
            <person name="Pauvert C."/>
            <person name="Hitch T.C.A."/>
            <person name="Clavel T."/>
        </authorList>
    </citation>
    <scope>NUCLEOTIDE SEQUENCE [LARGE SCALE GENOMIC DNA]</scope>
    <source>
        <strain evidence="9 10">CLA-KB-H122</strain>
    </source>
</reference>
<dbReference type="InterPro" id="IPR000965">
    <property type="entry name" value="GPR_dom"/>
</dbReference>
<feature type="domain" description="Aldehyde dehydrogenase" evidence="8">
    <location>
        <begin position="5"/>
        <end position="270"/>
    </location>
</feature>